<dbReference type="WBParaSite" id="EEL_0000928101-mRNA-1">
    <property type="protein sequence ID" value="EEL_0000928101-mRNA-1"/>
    <property type="gene ID" value="EEL_0000928101"/>
</dbReference>
<evidence type="ECO:0000313" key="1">
    <source>
        <dbReference type="Proteomes" id="UP000050640"/>
    </source>
</evidence>
<keyword evidence="1" id="KW-1185">Reference proteome</keyword>
<accession>A0A0R3S3E4</accession>
<evidence type="ECO:0000313" key="2">
    <source>
        <dbReference type="WBParaSite" id="EEL_0000928101-mRNA-1"/>
    </source>
</evidence>
<name>A0A0R3S3E4_9BILA</name>
<proteinExistence type="predicted"/>
<reference evidence="2" key="1">
    <citation type="submission" date="2017-02" db="UniProtKB">
        <authorList>
            <consortium name="WormBaseParasite"/>
        </authorList>
    </citation>
    <scope>IDENTIFICATION</scope>
</reference>
<protein>
    <submittedName>
        <fullName evidence="2">Proteasome assembly chaperone 3</fullName>
    </submittedName>
</protein>
<organism evidence="1 2">
    <name type="scientific">Elaeophora elaphi</name>
    <dbReference type="NCBI Taxonomy" id="1147741"/>
    <lineage>
        <taxon>Eukaryota</taxon>
        <taxon>Metazoa</taxon>
        <taxon>Ecdysozoa</taxon>
        <taxon>Nematoda</taxon>
        <taxon>Chromadorea</taxon>
        <taxon>Rhabditida</taxon>
        <taxon>Spirurina</taxon>
        <taxon>Spiruromorpha</taxon>
        <taxon>Filarioidea</taxon>
        <taxon>Onchocercidae</taxon>
        <taxon>Elaeophora</taxon>
    </lineage>
</organism>
<dbReference type="AlphaFoldDB" id="A0A0R3S3E4"/>
<sequence length="277" mass="31243">MASNNSGEDIDSISWPLIKYTKLVGTRLEIPVASGQAMLIIYTKNRCLLTVVFNSSMLEEFSLEANPRPIMRSREKDVFVQVSATNGTTLTRFRVKFATLSDHASFIEFISFFVKVLPPSNMNTSSDFSQPLSEIRFATSPHEISQMVFQGLVDEKVYELLKPVKYPEVHHCSESSESLPASFSQMEIAATQPVINSPLAEHFGTEFSKNYGLGSRRSVGVQTEQCLSISDFLNDSSLLEEYLKAKLQDHQFMQLVKKCSQVYDTVFCAKKVFWITD</sequence>
<dbReference type="Proteomes" id="UP000050640">
    <property type="component" value="Unplaced"/>
</dbReference>